<feature type="compositionally biased region" description="Basic and acidic residues" evidence="8">
    <location>
        <begin position="576"/>
        <end position="585"/>
    </location>
</feature>
<evidence type="ECO:0000259" key="9">
    <source>
        <dbReference type="Pfam" id="PF12830"/>
    </source>
</evidence>
<evidence type="ECO:0000313" key="12">
    <source>
        <dbReference type="Proteomes" id="UP000274756"/>
    </source>
</evidence>
<feature type="region of interest" description="Disordered" evidence="8">
    <location>
        <begin position="576"/>
        <end position="602"/>
    </location>
</feature>
<evidence type="ECO:0000256" key="8">
    <source>
        <dbReference type="SAM" id="MobiDB-lite"/>
    </source>
</evidence>
<evidence type="ECO:0000313" key="11">
    <source>
        <dbReference type="Proteomes" id="UP000038040"/>
    </source>
</evidence>
<evidence type="ECO:0000256" key="6">
    <source>
        <dbReference type="RuleBase" id="RU364107"/>
    </source>
</evidence>
<dbReference type="Pfam" id="PF12830">
    <property type="entry name" value="Nipped-B_C"/>
    <property type="match status" value="1"/>
</dbReference>
<dbReference type="GO" id="GO:0010468">
    <property type="term" value="P:regulation of gene expression"/>
    <property type="evidence" value="ECO:0007669"/>
    <property type="project" value="InterPro"/>
</dbReference>
<dbReference type="InterPro" id="IPR011989">
    <property type="entry name" value="ARM-like"/>
</dbReference>
<keyword evidence="5 6" id="KW-0131">Cell cycle</keyword>
<sequence>MNSNQNVNDISSPSNHFAANAQHAFYSQQMLLQQQYMPMSTIYGAQQILQPHQMDIHTFQQQHQLLQAMQQQQHQQQQQQQHHQNQQQQHQHVLHNQTSVFGLSDSNSIVQQQAVFQQPYQQYQRALQHQRQLEQHRLLQQQKRQLNRMHEEREAFFQQEQEALQRHKAEEDARHEQARLEHEELQRRIKEQQKEKFLLEQQRLKEEQRKKEEAIRLAEEQRKNEEKERKELEKIMAVREEQKRRQKEAEEAFIVMREKASGFPVPIHLAGCHVLTKLANHLPFPSPFLPHSDYLKVNLYPHSSSLVLEQNDQGFIMLLSNALSEVDVSEVCLKHEDGENNDLGLDSSMVPALVKNIASLDAHAFDVNPRQDSAASTDEILQIPLEQERNQVGVEGLCISSQANFISDVENKKYADESKSSVCESTPTTSSTGCSLLDQDQTQLRRQIVSLGKQPKAQHGRRKRDMVESLIDSLTPFFGVTKERRQRQRTKTFEEEQHEKMQLEMIAQMELAEEKEKIMKDSMLDKTEHRPDHVGPSNEIIDKPKFFESNKISRKRVKDQSPDHLERPITPTEIIQQRETEWREREKKRKEKYKRRQNDSEDDCWNNEVMAEKESYARFTSIIDQIFDNVEDLDIMGGIEDDAEIPQELLIDKHQLEELRQEAQKLKSWKVINKVNPERIVKLLTILEKNIRDVITVDGGLPLILPFFEDGEEDESDEAYRELIVDRILRAADASCTAMMIMTSTKMPKQVFIEDTIDRSIQLCKQFLTNIVFPAFDGVCRVPSKAKRTEDKKRRKIINQAYLRTTQKIYTSVTELVGCFSELVRAQSLTDTAILQLCSLATPSFFVDNVGELQMQSIKLLSAIFARYDMFRKNIIQDLLNSLHRLPSIKNAKNSYRLTSEDWISNLTILIMQLVQCTVKIPRRRRNEDSHHSDGDEDASNKDSIVKCSFAEAQKMATIFLKGFLGKCTAKSEEDYRRLFDQFLHDLLAALYKPEWPAAEMMLHILGSLLVNFYRSKTLDMSLRIASLDYLGTITARLRKDIRQACSDDDRLDLVVRTLLYDELDENERVGDVSSVDISHLSGMDKMCMIERALIDYLIEKKGNSDVSVEQAIMFYIGQWYKEICDESDAAKQNLKQTINNPELSDKERKKFEKRADKAIERCHSMKEFLVKLADKKHMRKRAEHISRTGNILIDSDALWLIKYLTSNREFSQCFHLYLNHILYGVHSEQTVGLRTKAMRCLTLIIESDLEVLRMPEVQCAVQVRMMDSNAAVREATIELIGKYVVAKPDYINQYYPILIDRIKDSGVAVRKRVIRIMREICEKQPDFEGIPEMLSKIVRRIADEDGVKKLTIETFQALFFQPVRERDSIVLIKKVMTITDVILICIKENTVEFFEQLLNLLIKSADRSIIFASRQIVDTLVDNVITLDSKLASGETEISKSSGENSSLNLAVAHKEHQERLLACLTTLSLFSKVRASLMVKHAETLQPYLSINLTGSVEQRVMNQIINMLERVVPLMEHPSESFLKSLDASLCNLVMDGNMRIIASALACISAIYNKWKRWRPAVIQRFLSYLRFLNQTKGDFENKPGYILPKDKSPVVQRSLYSVGLMSRYFDLDDILVDDPEAKSNLSGNCSLRPIKDSFISTDAEVQVEKKEKPFTDDVFRVLTFFCRSRDAAIRMKALTAIGNFTATNAEYLSRHETRNMYVTLLGLDDKEYLDFKILTLRNIELFLSTEESKLAKNNDEWQKVKDDQDLKEMELANSGLASAIIQIYWNAILNSYFNSDDNVRTSAVQVTMLTLSQGLVTPGSSIPTLIAMSTDSIPGIRNKVENMLKDIDTKYSGMVPSKAVAGIRCAFRLHRLIKKDSSEILRGIRRCESLCTATVKKLKLFLKEFGNSDMKMPIRMENGIPKMTNDGQAMLCGLYQSLRTNRQIRRSFLSSLLRLFSEDCREKLSLEEWVFVADNLAMFPYQVMDEPLYVIRQIESIVSISGQNIINNFMTQLVPKPPGGELDDDAEFNAELIYRRLPEDKSLLYDCMKNSQACFLLLYLKNFLMKLYGFSEAKVQEYSPSEAAKIYEKALNSRKNIAMFYPQTALQELRPETASQRDTFRNMLLSLDQSEDDDNEINDTIGPMVSEIIRSGSEELRNDNIEEVEERIS</sequence>
<dbReference type="WBParaSite" id="DME_0000098401-mRNA-1">
    <property type="protein sequence ID" value="DME_0000098401-mRNA-1"/>
    <property type="gene ID" value="DME_0000098401"/>
</dbReference>
<dbReference type="PANTHER" id="PTHR21704:SF18">
    <property type="entry name" value="NIPPED-B-LIKE PROTEIN"/>
    <property type="match status" value="1"/>
</dbReference>
<dbReference type="GO" id="GO:0061775">
    <property type="term" value="F:cohesin loader activity"/>
    <property type="evidence" value="ECO:0007669"/>
    <property type="project" value="InterPro"/>
</dbReference>
<evidence type="ECO:0000256" key="7">
    <source>
        <dbReference type="SAM" id="Coils"/>
    </source>
</evidence>
<dbReference type="GO" id="GO:0003682">
    <property type="term" value="F:chromatin binding"/>
    <property type="evidence" value="ECO:0007669"/>
    <property type="project" value="TreeGrafter"/>
</dbReference>
<dbReference type="GO" id="GO:0071169">
    <property type="term" value="P:establishment of protein localization to chromatin"/>
    <property type="evidence" value="ECO:0007669"/>
    <property type="project" value="TreeGrafter"/>
</dbReference>
<reference evidence="13" key="1">
    <citation type="submission" date="2016-04" db="UniProtKB">
        <authorList>
            <consortium name="WormBaseParasite"/>
        </authorList>
    </citation>
    <scope>IDENTIFICATION</scope>
</reference>
<evidence type="ECO:0000256" key="1">
    <source>
        <dbReference type="ARBA" id="ARBA00004123"/>
    </source>
</evidence>
<keyword evidence="7" id="KW-0175">Coiled coil</keyword>
<dbReference type="InterPro" id="IPR033031">
    <property type="entry name" value="Scc2/Nipped-B"/>
</dbReference>
<accession>A0A158Q2W6</accession>
<dbReference type="Proteomes" id="UP000038040">
    <property type="component" value="Unplaced"/>
</dbReference>
<keyword evidence="4 6" id="KW-0539">Nucleus</keyword>
<dbReference type="EMBL" id="UYYG01001152">
    <property type="protein sequence ID" value="VDN55371.1"/>
    <property type="molecule type" value="Genomic_DNA"/>
</dbReference>
<evidence type="ECO:0000256" key="2">
    <source>
        <dbReference type="ARBA" id="ARBA00009252"/>
    </source>
</evidence>
<name>A0A158Q2W6_DRAME</name>
<protein>
    <recommendedName>
        <fullName evidence="6">Nipped-B protein</fullName>
    </recommendedName>
</protein>
<dbReference type="GO" id="GO:0090694">
    <property type="term" value="C:Scc2-Scc4 cohesin loading complex"/>
    <property type="evidence" value="ECO:0007669"/>
    <property type="project" value="TreeGrafter"/>
</dbReference>
<dbReference type="GO" id="GO:1990414">
    <property type="term" value="P:replication-born double-strand break repair via sister chromatid exchange"/>
    <property type="evidence" value="ECO:0007669"/>
    <property type="project" value="TreeGrafter"/>
</dbReference>
<evidence type="ECO:0000313" key="13">
    <source>
        <dbReference type="WBParaSite" id="DME_0000098401-mRNA-1"/>
    </source>
</evidence>
<dbReference type="GO" id="GO:0034087">
    <property type="term" value="P:establishment of mitotic sister chromatid cohesion"/>
    <property type="evidence" value="ECO:0007669"/>
    <property type="project" value="TreeGrafter"/>
</dbReference>
<keyword evidence="12" id="KW-1185">Reference proteome</keyword>
<dbReference type="Gene3D" id="1.25.10.10">
    <property type="entry name" value="Leucine-rich Repeat Variant"/>
    <property type="match status" value="1"/>
</dbReference>
<evidence type="ECO:0000256" key="3">
    <source>
        <dbReference type="ARBA" id="ARBA00022737"/>
    </source>
</evidence>
<dbReference type="InterPro" id="IPR026003">
    <property type="entry name" value="Cohesin_HEAT"/>
</dbReference>
<feature type="coiled-coil region" evidence="7">
    <location>
        <begin position="129"/>
        <end position="252"/>
    </location>
</feature>
<feature type="compositionally biased region" description="Basic residues" evidence="8">
    <location>
        <begin position="586"/>
        <end position="595"/>
    </location>
</feature>
<dbReference type="InterPro" id="IPR016024">
    <property type="entry name" value="ARM-type_fold"/>
</dbReference>
<dbReference type="Proteomes" id="UP000274756">
    <property type="component" value="Unassembled WGS sequence"/>
</dbReference>
<feature type="region of interest" description="Disordered" evidence="8">
    <location>
        <begin position="70"/>
        <end position="92"/>
    </location>
</feature>
<dbReference type="STRING" id="318479.A0A158Q2W6"/>
<dbReference type="PANTHER" id="PTHR21704">
    <property type="entry name" value="NIPPED-B-LIKE PROTEIN DELANGIN SCC2-RELATED"/>
    <property type="match status" value="1"/>
</dbReference>
<feature type="domain" description="Sister chromatid cohesion C-terminal" evidence="9">
    <location>
        <begin position="1766"/>
        <end position="1986"/>
    </location>
</feature>
<dbReference type="Pfam" id="PF12765">
    <property type="entry name" value="Cohesin_HEAT"/>
    <property type="match status" value="1"/>
</dbReference>
<evidence type="ECO:0000256" key="4">
    <source>
        <dbReference type="ARBA" id="ARBA00023242"/>
    </source>
</evidence>
<keyword evidence="3 6" id="KW-0677">Repeat</keyword>
<evidence type="ECO:0000256" key="5">
    <source>
        <dbReference type="ARBA" id="ARBA00023306"/>
    </source>
</evidence>
<reference evidence="10 12" key="2">
    <citation type="submission" date="2018-11" db="EMBL/GenBank/DDBJ databases">
        <authorList>
            <consortium name="Pathogen Informatics"/>
        </authorList>
    </citation>
    <scope>NUCLEOTIDE SEQUENCE [LARGE SCALE GENOMIC DNA]</scope>
</reference>
<dbReference type="OrthoDB" id="418242at2759"/>
<dbReference type="GO" id="GO:0140588">
    <property type="term" value="P:chromatin looping"/>
    <property type="evidence" value="ECO:0007669"/>
    <property type="project" value="InterPro"/>
</dbReference>
<comment type="similarity">
    <text evidence="2 6">Belongs to the SCC2/Nipped-B family.</text>
</comment>
<dbReference type="SUPFAM" id="SSF48371">
    <property type="entry name" value="ARM repeat"/>
    <property type="match status" value="1"/>
</dbReference>
<organism evidence="11 13">
    <name type="scientific">Dracunculus medinensis</name>
    <name type="common">Guinea worm</name>
    <dbReference type="NCBI Taxonomy" id="318479"/>
    <lineage>
        <taxon>Eukaryota</taxon>
        <taxon>Metazoa</taxon>
        <taxon>Ecdysozoa</taxon>
        <taxon>Nematoda</taxon>
        <taxon>Chromadorea</taxon>
        <taxon>Rhabditida</taxon>
        <taxon>Spirurina</taxon>
        <taxon>Dracunculoidea</taxon>
        <taxon>Dracunculidae</taxon>
        <taxon>Dracunculus</taxon>
    </lineage>
</organism>
<gene>
    <name evidence="10" type="ORF">DME_LOCUS5344</name>
</gene>
<dbReference type="InterPro" id="IPR024986">
    <property type="entry name" value="Nipped-B_C"/>
</dbReference>
<evidence type="ECO:0000313" key="10">
    <source>
        <dbReference type="EMBL" id="VDN55371.1"/>
    </source>
</evidence>
<comment type="subcellular location">
    <subcellularLocation>
        <location evidence="1 6">Nucleus</location>
    </subcellularLocation>
</comment>
<proteinExistence type="inferred from homology"/>
<dbReference type="AlphaFoldDB" id="A0A158Q2W6"/>
<dbReference type="CDD" id="cd23958">
    <property type="entry name" value="SCC2"/>
    <property type="match status" value="1"/>
</dbReference>